<evidence type="ECO:0000256" key="2">
    <source>
        <dbReference type="ARBA" id="ARBA00022840"/>
    </source>
</evidence>
<keyword evidence="4" id="KW-1185">Reference proteome</keyword>
<accession>A0A3D8TTB7</accession>
<dbReference type="AlphaFoldDB" id="A0A3D8TTB7"/>
<dbReference type="Proteomes" id="UP000257055">
    <property type="component" value="Unassembled WGS sequence"/>
</dbReference>
<dbReference type="GO" id="GO:0005886">
    <property type="term" value="C:plasma membrane"/>
    <property type="evidence" value="ECO:0007669"/>
    <property type="project" value="TreeGrafter"/>
</dbReference>
<reference evidence="4" key="1">
    <citation type="submission" date="2015-04" db="EMBL/GenBank/DDBJ databases">
        <authorList>
            <person name="Schardt J."/>
            <person name="Mueller-Herbst S."/>
            <person name="Scherer S."/>
            <person name="Huptas C."/>
        </authorList>
    </citation>
    <scope>NUCLEOTIDE SEQUENCE [LARGE SCALE GENOMIC DNA]</scope>
    <source>
        <strain evidence="4">Kiel-L1</strain>
    </source>
</reference>
<protein>
    <submittedName>
        <fullName evidence="3">Capsular biosynthesis protein</fullName>
    </submittedName>
</protein>
<keyword evidence="1" id="KW-0547">Nucleotide-binding</keyword>
<dbReference type="EMBL" id="LARY01000001">
    <property type="protein sequence ID" value="RDX02223.1"/>
    <property type="molecule type" value="Genomic_DNA"/>
</dbReference>
<gene>
    <name evidence="3" type="ORF">UR08_01450</name>
</gene>
<dbReference type="Gene3D" id="3.40.50.300">
    <property type="entry name" value="P-loop containing nucleotide triphosphate hydrolases"/>
    <property type="match status" value="1"/>
</dbReference>
<evidence type="ECO:0000313" key="4">
    <source>
        <dbReference type="Proteomes" id="UP000257055"/>
    </source>
</evidence>
<dbReference type="NCBIfam" id="TIGR01007">
    <property type="entry name" value="eps_fam"/>
    <property type="match status" value="1"/>
</dbReference>
<keyword evidence="2" id="KW-0067">ATP-binding</keyword>
<dbReference type="GO" id="GO:0004713">
    <property type="term" value="F:protein tyrosine kinase activity"/>
    <property type="evidence" value="ECO:0007669"/>
    <property type="project" value="TreeGrafter"/>
</dbReference>
<dbReference type="PANTHER" id="PTHR32309">
    <property type="entry name" value="TYROSINE-PROTEIN KINASE"/>
    <property type="match status" value="1"/>
</dbReference>
<name>A0A3D8TTB7_9LIST</name>
<dbReference type="Pfam" id="PF10609">
    <property type="entry name" value="ParA"/>
    <property type="match status" value="1"/>
</dbReference>
<comment type="caution">
    <text evidence="3">The sequence shown here is derived from an EMBL/GenBank/DDBJ whole genome shotgun (WGS) entry which is preliminary data.</text>
</comment>
<dbReference type="RefSeq" id="WP_115751897.1">
    <property type="nucleotide sequence ID" value="NZ_LARY01000001.1"/>
</dbReference>
<dbReference type="PANTHER" id="PTHR32309:SF13">
    <property type="entry name" value="FERRIC ENTEROBACTIN TRANSPORT PROTEIN FEPE"/>
    <property type="match status" value="1"/>
</dbReference>
<sequence length="221" mass="24410">MLRSNQTGKKQLKEDYSIISEQFKLIRTGIDFSEIDTKKQVILITSPESGTGKSTIASHLAVAYAEKGVRTLLIDADLRKPTQHKRFSKNLYTGLSNVITGAISLEESLQKVVLKNSSLSILTSGSIPPNPNDLLASTKMKDLITKLRGSFDKIIIDTPPVTVVSDALVLIDSLDGVILVCRYHKTLRENAKRAVIQLQRSKTKLLGIILNGTKNAKKYDY</sequence>
<organism evidence="3 4">
    <name type="scientific">Listeria kieliensis</name>
    <dbReference type="NCBI Taxonomy" id="1621700"/>
    <lineage>
        <taxon>Bacteria</taxon>
        <taxon>Bacillati</taxon>
        <taxon>Bacillota</taxon>
        <taxon>Bacilli</taxon>
        <taxon>Bacillales</taxon>
        <taxon>Listeriaceae</taxon>
        <taxon>Listeria</taxon>
    </lineage>
</organism>
<dbReference type="GO" id="GO:0005524">
    <property type="term" value="F:ATP binding"/>
    <property type="evidence" value="ECO:0007669"/>
    <property type="project" value="UniProtKB-KW"/>
</dbReference>
<dbReference type="InterPro" id="IPR033756">
    <property type="entry name" value="YlxH/NBP35"/>
</dbReference>
<dbReference type="CDD" id="cd05387">
    <property type="entry name" value="BY-kinase"/>
    <property type="match status" value="1"/>
</dbReference>
<proteinExistence type="predicted"/>
<dbReference type="InterPro" id="IPR027417">
    <property type="entry name" value="P-loop_NTPase"/>
</dbReference>
<dbReference type="InterPro" id="IPR050445">
    <property type="entry name" value="Bact_polysacc_biosynth/exp"/>
</dbReference>
<evidence type="ECO:0000256" key="1">
    <source>
        <dbReference type="ARBA" id="ARBA00022741"/>
    </source>
</evidence>
<evidence type="ECO:0000313" key="3">
    <source>
        <dbReference type="EMBL" id="RDX02223.1"/>
    </source>
</evidence>
<dbReference type="SUPFAM" id="SSF52540">
    <property type="entry name" value="P-loop containing nucleoside triphosphate hydrolases"/>
    <property type="match status" value="1"/>
</dbReference>
<dbReference type="InterPro" id="IPR005702">
    <property type="entry name" value="Wzc-like_C"/>
</dbReference>